<dbReference type="InterPro" id="IPR051783">
    <property type="entry name" value="NAD(P)-dependent_oxidoreduct"/>
</dbReference>
<dbReference type="Gene3D" id="3.40.50.720">
    <property type="entry name" value="NAD(P)-binding Rossmann-like Domain"/>
    <property type="match status" value="1"/>
</dbReference>
<evidence type="ECO:0000259" key="1">
    <source>
        <dbReference type="Pfam" id="PF01370"/>
    </source>
</evidence>
<reference evidence="2 3" key="1">
    <citation type="journal article" date="2012" name="J. Bacteriol.">
        <title>Genome sequence of Rhizobium grahamii CCGE502, a broad-host-range symbiont with low nodulation competitiveness in Phaseolus vulgaris.</title>
        <authorList>
            <person name="Althabegoiti M.J."/>
            <person name="Lozano L."/>
            <person name="Torres-Tejerizo G."/>
            <person name="Ormeno-Orrillo E."/>
            <person name="Rogel M.A."/>
            <person name="Gonzalez V."/>
            <person name="Martinez-Romero E."/>
        </authorList>
    </citation>
    <scope>NUCLEOTIDE SEQUENCE [LARGE SCALE GENOMIC DNA]</scope>
    <source>
        <strain evidence="2 3">CCGE 502</strain>
    </source>
</reference>
<dbReference type="SUPFAM" id="SSF51735">
    <property type="entry name" value="NAD(P)-binding Rossmann-fold domains"/>
    <property type="match status" value="1"/>
</dbReference>
<dbReference type="AlphaFoldDB" id="S3HG52"/>
<dbReference type="HOGENOM" id="CLU_049717_0_0_5"/>
<dbReference type="InterPro" id="IPR001509">
    <property type="entry name" value="Epimerase_deHydtase"/>
</dbReference>
<name>S3HG52_9HYPH</name>
<sequence>MWEYLHDLVSSKMTEIIVTEQNKQVALVLGASGGIGGEVARKLAARGWRVRALNRDVSRARSKAPTFQWIQGDAMNAADLMAAAQGVSLIIHAVNPPGYRDWEKLVLPMLDNAIAAARSVGARIVLPGTVYNFGPDAFPMLRENSPQHPVTKKGAIRVEMERRLEVASRTGVPVIIVRAGDFFGPGAASSWFSQGMVTPGKPVQTIKNPARRGIGHQWAYLPDVAETMIRLVERGDRLPSFAVYHMDGFWDADGGQMAAAIERVAGKEIKTRTFPWWIVPLSAPFITFMRELKEMRYLWREPLRMSNERLVAELGSEPHTAIDEAVRASLVSLGCLPGGPQIEAAASVQAVL</sequence>
<comment type="caution">
    <text evidence="2">The sequence shown here is derived from an EMBL/GenBank/DDBJ whole genome shotgun (WGS) entry which is preliminary data.</text>
</comment>
<dbReference type="GO" id="GO:0005737">
    <property type="term" value="C:cytoplasm"/>
    <property type="evidence" value="ECO:0007669"/>
    <property type="project" value="TreeGrafter"/>
</dbReference>
<proteinExistence type="predicted"/>
<protein>
    <submittedName>
        <fullName evidence="2">NAD-dependent epimerase/dehydratase</fullName>
    </submittedName>
</protein>
<gene>
    <name evidence="2" type="ORF">RGCCGE502_13254</name>
</gene>
<dbReference type="GO" id="GO:0004029">
    <property type="term" value="F:aldehyde dehydrogenase (NAD+) activity"/>
    <property type="evidence" value="ECO:0007669"/>
    <property type="project" value="TreeGrafter"/>
</dbReference>
<accession>S3HG52</accession>
<organism evidence="2 3">
    <name type="scientific">Rhizobium grahamii CCGE 502</name>
    <dbReference type="NCBI Taxonomy" id="990285"/>
    <lineage>
        <taxon>Bacteria</taxon>
        <taxon>Pseudomonadati</taxon>
        <taxon>Pseudomonadota</taxon>
        <taxon>Alphaproteobacteria</taxon>
        <taxon>Hyphomicrobiales</taxon>
        <taxon>Rhizobiaceae</taxon>
        <taxon>Rhizobium/Agrobacterium group</taxon>
        <taxon>Rhizobium</taxon>
    </lineage>
</organism>
<dbReference type="EMBL" id="AEYE02000014">
    <property type="protein sequence ID" value="EPE97847.1"/>
    <property type="molecule type" value="Genomic_DNA"/>
</dbReference>
<dbReference type="eggNOG" id="COG0451">
    <property type="taxonomic scope" value="Bacteria"/>
</dbReference>
<keyword evidence="3" id="KW-1185">Reference proteome</keyword>
<dbReference type="Pfam" id="PF01370">
    <property type="entry name" value="Epimerase"/>
    <property type="match status" value="1"/>
</dbReference>
<dbReference type="PANTHER" id="PTHR48079:SF6">
    <property type="entry name" value="NAD(P)-BINDING DOMAIN-CONTAINING PROTEIN-RELATED"/>
    <property type="match status" value="1"/>
</dbReference>
<dbReference type="STRING" id="990285.RGCCGE502_13254"/>
<dbReference type="Proteomes" id="UP000014411">
    <property type="component" value="Unassembled WGS sequence"/>
</dbReference>
<feature type="domain" description="NAD-dependent epimerase/dehydratase" evidence="1">
    <location>
        <begin position="26"/>
        <end position="240"/>
    </location>
</feature>
<evidence type="ECO:0000313" key="3">
    <source>
        <dbReference type="Proteomes" id="UP000014411"/>
    </source>
</evidence>
<dbReference type="InterPro" id="IPR036291">
    <property type="entry name" value="NAD(P)-bd_dom_sf"/>
</dbReference>
<dbReference type="PANTHER" id="PTHR48079">
    <property type="entry name" value="PROTEIN YEEZ"/>
    <property type="match status" value="1"/>
</dbReference>
<evidence type="ECO:0000313" key="2">
    <source>
        <dbReference type="EMBL" id="EPE97847.1"/>
    </source>
</evidence>